<protein>
    <submittedName>
        <fullName evidence="1">MarR family winged helix-turn-helix transcriptional regulator</fullName>
    </submittedName>
</protein>
<evidence type="ECO:0000313" key="2">
    <source>
        <dbReference type="Proteomes" id="UP001501257"/>
    </source>
</evidence>
<proteinExistence type="predicted"/>
<name>A0ABP9TIM9_9MICC</name>
<keyword evidence="2" id="KW-1185">Reference proteome</keyword>
<dbReference type="Gene3D" id="1.10.10.10">
    <property type="entry name" value="Winged helix-like DNA-binding domain superfamily/Winged helix DNA-binding domain"/>
    <property type="match status" value="1"/>
</dbReference>
<evidence type="ECO:0000313" key="1">
    <source>
        <dbReference type="EMBL" id="GAA5226005.1"/>
    </source>
</evidence>
<organism evidence="1 2">
    <name type="scientific">Paeniglutamicibacter antarcticus</name>
    <dbReference type="NCBI Taxonomy" id="494023"/>
    <lineage>
        <taxon>Bacteria</taxon>
        <taxon>Bacillati</taxon>
        <taxon>Actinomycetota</taxon>
        <taxon>Actinomycetes</taxon>
        <taxon>Micrococcales</taxon>
        <taxon>Micrococcaceae</taxon>
        <taxon>Paeniglutamicibacter</taxon>
    </lineage>
</organism>
<comment type="caution">
    <text evidence="1">The sequence shown here is derived from an EMBL/GenBank/DDBJ whole genome shotgun (WGS) entry which is preliminary data.</text>
</comment>
<dbReference type="Proteomes" id="UP001501257">
    <property type="component" value="Unassembled WGS sequence"/>
</dbReference>
<reference evidence="2" key="1">
    <citation type="journal article" date="2019" name="Int. J. Syst. Evol. Microbiol.">
        <title>The Global Catalogue of Microorganisms (GCM) 10K type strain sequencing project: providing services to taxonomists for standard genome sequencing and annotation.</title>
        <authorList>
            <consortium name="The Broad Institute Genomics Platform"/>
            <consortium name="The Broad Institute Genome Sequencing Center for Infectious Disease"/>
            <person name="Wu L."/>
            <person name="Ma J."/>
        </authorList>
    </citation>
    <scope>NUCLEOTIDE SEQUENCE [LARGE SCALE GENOMIC DNA]</scope>
    <source>
        <strain evidence="2">JCM 18952</strain>
    </source>
</reference>
<dbReference type="SUPFAM" id="SSF46785">
    <property type="entry name" value="Winged helix' DNA-binding domain"/>
    <property type="match status" value="1"/>
</dbReference>
<gene>
    <name evidence="1" type="ORF">GCM10025778_05350</name>
</gene>
<dbReference type="InterPro" id="IPR036388">
    <property type="entry name" value="WH-like_DNA-bd_sf"/>
</dbReference>
<dbReference type="EMBL" id="BAABLK010000009">
    <property type="protein sequence ID" value="GAA5226005.1"/>
    <property type="molecule type" value="Genomic_DNA"/>
</dbReference>
<dbReference type="InterPro" id="IPR036390">
    <property type="entry name" value="WH_DNA-bd_sf"/>
</dbReference>
<accession>A0ABP9TIM9</accession>
<sequence length="150" mass="17265">MENSNPLPEMQYELMLFFRYHLRPHYKSSPALGRSAYVLLNRLERSEPMTLKELSQALRLDTSTIHRQVGALIRHEHVAYVAGVAGEVARRIAPTEAGIDALLDTRMSYEQGLRDVVGDWPQEKQLAFMGMLRDFNENVERIEEAPWPRG</sequence>